<accession>A0AAD8HAM5</accession>
<feature type="compositionally biased region" description="Polar residues" evidence="1">
    <location>
        <begin position="25"/>
        <end position="34"/>
    </location>
</feature>
<dbReference type="Proteomes" id="UP001237642">
    <property type="component" value="Unassembled WGS sequence"/>
</dbReference>
<keyword evidence="3" id="KW-1185">Reference proteome</keyword>
<evidence type="ECO:0000256" key="1">
    <source>
        <dbReference type="SAM" id="MobiDB-lite"/>
    </source>
</evidence>
<comment type="caution">
    <text evidence="2">The sequence shown here is derived from an EMBL/GenBank/DDBJ whole genome shotgun (WGS) entry which is preliminary data.</text>
</comment>
<feature type="compositionally biased region" description="Basic and acidic residues" evidence="1">
    <location>
        <begin position="11"/>
        <end position="22"/>
    </location>
</feature>
<protein>
    <submittedName>
        <fullName evidence="2">Uncharacterized protein</fullName>
    </submittedName>
</protein>
<evidence type="ECO:0000313" key="2">
    <source>
        <dbReference type="EMBL" id="KAK1364177.1"/>
    </source>
</evidence>
<proteinExistence type="predicted"/>
<name>A0AAD8HAM5_9APIA</name>
<organism evidence="2 3">
    <name type="scientific">Heracleum sosnowskyi</name>
    <dbReference type="NCBI Taxonomy" id="360622"/>
    <lineage>
        <taxon>Eukaryota</taxon>
        <taxon>Viridiplantae</taxon>
        <taxon>Streptophyta</taxon>
        <taxon>Embryophyta</taxon>
        <taxon>Tracheophyta</taxon>
        <taxon>Spermatophyta</taxon>
        <taxon>Magnoliopsida</taxon>
        <taxon>eudicotyledons</taxon>
        <taxon>Gunneridae</taxon>
        <taxon>Pentapetalae</taxon>
        <taxon>asterids</taxon>
        <taxon>campanulids</taxon>
        <taxon>Apiales</taxon>
        <taxon>Apiaceae</taxon>
        <taxon>Apioideae</taxon>
        <taxon>apioid superclade</taxon>
        <taxon>Tordylieae</taxon>
        <taxon>Tordyliinae</taxon>
        <taxon>Heracleum</taxon>
    </lineage>
</organism>
<evidence type="ECO:0000313" key="3">
    <source>
        <dbReference type="Proteomes" id="UP001237642"/>
    </source>
</evidence>
<dbReference type="EMBL" id="JAUIZM010000009">
    <property type="protein sequence ID" value="KAK1364177.1"/>
    <property type="molecule type" value="Genomic_DNA"/>
</dbReference>
<reference evidence="2" key="2">
    <citation type="submission" date="2023-05" db="EMBL/GenBank/DDBJ databases">
        <authorList>
            <person name="Schelkunov M.I."/>
        </authorList>
    </citation>
    <scope>NUCLEOTIDE SEQUENCE</scope>
    <source>
        <strain evidence="2">Hsosn_3</strain>
        <tissue evidence="2">Leaf</tissue>
    </source>
</reference>
<feature type="region of interest" description="Disordered" evidence="1">
    <location>
        <begin position="1"/>
        <end position="43"/>
    </location>
</feature>
<reference evidence="2" key="1">
    <citation type="submission" date="2023-02" db="EMBL/GenBank/DDBJ databases">
        <title>Genome of toxic invasive species Heracleum sosnowskyi carries increased number of genes despite the absence of recent whole-genome duplications.</title>
        <authorList>
            <person name="Schelkunov M."/>
            <person name="Shtratnikova V."/>
            <person name="Makarenko M."/>
            <person name="Klepikova A."/>
            <person name="Omelchenko D."/>
            <person name="Novikova G."/>
            <person name="Obukhova E."/>
            <person name="Bogdanov V."/>
            <person name="Penin A."/>
            <person name="Logacheva M."/>
        </authorList>
    </citation>
    <scope>NUCLEOTIDE SEQUENCE</scope>
    <source>
        <strain evidence="2">Hsosn_3</strain>
        <tissue evidence="2">Leaf</tissue>
    </source>
</reference>
<sequence>MQEVTTPALEQRIDNVESDNGKESGVNNLCSRGHSCQESERKAKQIERIDKTAMALAEKVEETSKEKIQDSQPSMEVSVHAIEGVVPDTDLQMHDEGKQQEKCPRLKTEIVELSEPFNFLLPTDYVSLVDDDELLRKFFYFDLSSPKILLSPALKFDHSAGPVNHSVVESRYATTTHIQNFSYHSPTNSPNSEIDARKYKNSWDDFLCRRKRNQGNFYNIWRCCIREF</sequence>
<gene>
    <name evidence="2" type="ORF">POM88_039738</name>
</gene>
<dbReference type="AlphaFoldDB" id="A0AAD8HAM5"/>